<organism evidence="1 2">
    <name type="scientific">Eretmocerus hayati</name>
    <dbReference type="NCBI Taxonomy" id="131215"/>
    <lineage>
        <taxon>Eukaryota</taxon>
        <taxon>Metazoa</taxon>
        <taxon>Ecdysozoa</taxon>
        <taxon>Arthropoda</taxon>
        <taxon>Hexapoda</taxon>
        <taxon>Insecta</taxon>
        <taxon>Pterygota</taxon>
        <taxon>Neoptera</taxon>
        <taxon>Endopterygota</taxon>
        <taxon>Hymenoptera</taxon>
        <taxon>Apocrita</taxon>
        <taxon>Proctotrupomorpha</taxon>
        <taxon>Chalcidoidea</taxon>
        <taxon>Aphelinidae</taxon>
        <taxon>Aphelininae</taxon>
        <taxon>Eretmocerus</taxon>
    </lineage>
</organism>
<comment type="caution">
    <text evidence="1">The sequence shown here is derived from an EMBL/GenBank/DDBJ whole genome shotgun (WGS) entry which is preliminary data.</text>
</comment>
<evidence type="ECO:0000313" key="1">
    <source>
        <dbReference type="EMBL" id="KAJ8678058.1"/>
    </source>
</evidence>
<reference evidence="1" key="1">
    <citation type="submission" date="2023-04" db="EMBL/GenBank/DDBJ databases">
        <title>A chromosome-level genome assembly of the parasitoid wasp Eretmocerus hayati.</title>
        <authorList>
            <person name="Zhong Y."/>
            <person name="Liu S."/>
            <person name="Liu Y."/>
        </authorList>
    </citation>
    <scope>NUCLEOTIDE SEQUENCE</scope>
    <source>
        <strain evidence="1">ZJU_SS_LIU_2023</strain>
    </source>
</reference>
<dbReference type="EMBL" id="CM056742">
    <property type="protein sequence ID" value="KAJ8678058.1"/>
    <property type="molecule type" value="Genomic_DNA"/>
</dbReference>
<evidence type="ECO:0000313" key="2">
    <source>
        <dbReference type="Proteomes" id="UP001239111"/>
    </source>
</evidence>
<accession>A0ACC2P4L1</accession>
<name>A0ACC2P4L1_9HYME</name>
<keyword evidence="2" id="KW-1185">Reference proteome</keyword>
<dbReference type="Proteomes" id="UP001239111">
    <property type="component" value="Chromosome 2"/>
</dbReference>
<proteinExistence type="predicted"/>
<protein>
    <submittedName>
        <fullName evidence="1">Uncharacterized protein</fullName>
    </submittedName>
</protein>
<gene>
    <name evidence="1" type="ORF">QAD02_013845</name>
</gene>
<sequence>MHQLNSSGAVIDRIQIDRIVTRSIHIRDAHVKELRKNLRNTKKNGELAVTKLGDVTISGDINFAISKLCGRREHHSTTDPFFLETAYNTNQFIRWEETDIDEDLSFPGVPRPILCSNENSTETDIINGKEDSFGEDFGGPLHDVFVIDKKGQVTNILPAIDKPRKSGKAWTCDDYCREVDVDVLMEVKDLFESTSQLSYTDIGDFISHFDTCTSQVYNKNAGGHPFACYAEPLSCKPKFLELNILSYHFPYLRTIKRYIRRVKKLFQHIQAIGSALEGSNLIELKKIRDEAKIIPVQPNDNVEETWLDEDQLHQTYANGIKAFKIIDIDPPRIPCISCKRLCPSKYTSPVETFLEPAVSDFLLGKGGENEDSAEPSY</sequence>